<comment type="cofactor">
    <cofactor evidence="2">
        <name>Mn(2+)</name>
        <dbReference type="ChEBI" id="CHEBI:29035"/>
    </cofactor>
    <text evidence="2">The Mn(2+) ion enhances activity.</text>
</comment>
<dbReference type="InterPro" id="IPR017439">
    <property type="entry name" value="Amidohydrolase"/>
</dbReference>
<keyword evidence="1 4" id="KW-0378">Hydrolase</keyword>
<dbReference type="AlphaFoldDB" id="A0A1I1DFR6"/>
<feature type="binding site" evidence="2">
    <location>
        <position position="101"/>
    </location>
    <ligand>
        <name>Mn(2+)</name>
        <dbReference type="ChEBI" id="CHEBI:29035"/>
        <label>2</label>
    </ligand>
</feature>
<accession>A0A1I1DFR6</accession>
<evidence type="ECO:0000256" key="1">
    <source>
        <dbReference type="ARBA" id="ARBA00022801"/>
    </source>
</evidence>
<dbReference type="Pfam" id="PF01546">
    <property type="entry name" value="Peptidase_M20"/>
    <property type="match status" value="1"/>
</dbReference>
<feature type="binding site" evidence="2">
    <location>
        <position position="361"/>
    </location>
    <ligand>
        <name>Mn(2+)</name>
        <dbReference type="ChEBI" id="CHEBI:29035"/>
        <label>2</label>
    </ligand>
</feature>
<keyword evidence="2" id="KW-0464">Manganese</keyword>
<dbReference type="NCBIfam" id="TIGR01891">
    <property type="entry name" value="amidohydrolases"/>
    <property type="match status" value="1"/>
</dbReference>
<proteinExistence type="predicted"/>
<dbReference type="PANTHER" id="PTHR11014">
    <property type="entry name" value="PEPTIDASE M20 FAMILY MEMBER"/>
    <property type="match status" value="1"/>
</dbReference>
<dbReference type="GO" id="GO:0019877">
    <property type="term" value="P:diaminopimelate biosynthetic process"/>
    <property type="evidence" value="ECO:0007669"/>
    <property type="project" value="UniProtKB-ARBA"/>
</dbReference>
<name>A0A1I1DFR6_BREAD</name>
<evidence type="ECO:0000313" key="5">
    <source>
        <dbReference type="Proteomes" id="UP000240042"/>
    </source>
</evidence>
<dbReference type="SUPFAM" id="SSF55031">
    <property type="entry name" value="Bacterial exopeptidase dimerisation domain"/>
    <property type="match status" value="1"/>
</dbReference>
<dbReference type="FunFam" id="3.30.70.360:FF:000001">
    <property type="entry name" value="N-acetyldiaminopimelate deacetylase"/>
    <property type="match status" value="1"/>
</dbReference>
<dbReference type="RefSeq" id="WP_092318019.1">
    <property type="nucleotide sequence ID" value="NZ_FOKY01000001.1"/>
</dbReference>
<evidence type="ECO:0000256" key="2">
    <source>
        <dbReference type="PIRSR" id="PIRSR005962-1"/>
    </source>
</evidence>
<protein>
    <submittedName>
        <fullName evidence="4">Amidohydrolase</fullName>
    </submittedName>
</protein>
<feature type="binding site" evidence="2">
    <location>
        <position position="161"/>
    </location>
    <ligand>
        <name>Mn(2+)</name>
        <dbReference type="ChEBI" id="CHEBI:29035"/>
        <label>2</label>
    </ligand>
</feature>
<gene>
    <name evidence="4" type="ORF">SAMN02745150_00438</name>
</gene>
<keyword evidence="2" id="KW-0479">Metal-binding</keyword>
<evidence type="ECO:0000313" key="4">
    <source>
        <dbReference type="EMBL" id="SFB71610.1"/>
    </source>
</evidence>
<evidence type="ECO:0000259" key="3">
    <source>
        <dbReference type="Pfam" id="PF07687"/>
    </source>
</evidence>
<dbReference type="Pfam" id="PF07687">
    <property type="entry name" value="M20_dimer"/>
    <property type="match status" value="1"/>
</dbReference>
<dbReference type="PIRSF" id="PIRSF005962">
    <property type="entry name" value="Pept_M20D_amidohydro"/>
    <property type="match status" value="1"/>
</dbReference>
<dbReference type="GO" id="GO:0046872">
    <property type="term" value="F:metal ion binding"/>
    <property type="evidence" value="ECO:0007669"/>
    <property type="project" value="UniProtKB-KW"/>
</dbReference>
<dbReference type="STRING" id="34097.SAMN02745150_00438"/>
<keyword evidence="5" id="KW-1185">Reference proteome</keyword>
<dbReference type="Proteomes" id="UP000240042">
    <property type="component" value="Unassembled WGS sequence"/>
</dbReference>
<organism evidence="4 5">
    <name type="scientific">Brevinema andersonii</name>
    <dbReference type="NCBI Taxonomy" id="34097"/>
    <lineage>
        <taxon>Bacteria</taxon>
        <taxon>Pseudomonadati</taxon>
        <taxon>Spirochaetota</taxon>
        <taxon>Spirochaetia</taxon>
        <taxon>Brevinematales</taxon>
        <taxon>Brevinemataceae</taxon>
        <taxon>Brevinema</taxon>
    </lineage>
</organism>
<dbReference type="OrthoDB" id="9776731at2"/>
<reference evidence="5" key="1">
    <citation type="submission" date="2016-10" db="EMBL/GenBank/DDBJ databases">
        <authorList>
            <person name="Varghese N."/>
            <person name="Submissions S."/>
        </authorList>
    </citation>
    <scope>NUCLEOTIDE SEQUENCE [LARGE SCALE GENOMIC DNA]</scope>
    <source>
        <strain evidence="5">ATCC 43811</strain>
    </source>
</reference>
<dbReference type="Gene3D" id="3.40.630.10">
    <property type="entry name" value="Zn peptidases"/>
    <property type="match status" value="1"/>
</dbReference>
<dbReference type="InterPro" id="IPR011650">
    <property type="entry name" value="Peptidase_M20_dimer"/>
</dbReference>
<dbReference type="SUPFAM" id="SSF53187">
    <property type="entry name" value="Zn-dependent exopeptidases"/>
    <property type="match status" value="1"/>
</dbReference>
<feature type="domain" description="Peptidase M20 dimerisation" evidence="3">
    <location>
        <begin position="185"/>
        <end position="279"/>
    </location>
</feature>
<dbReference type="GO" id="GO:0050118">
    <property type="term" value="F:N-acetyldiaminopimelate deacetylase activity"/>
    <property type="evidence" value="ECO:0007669"/>
    <property type="project" value="UniProtKB-ARBA"/>
</dbReference>
<dbReference type="InterPro" id="IPR036264">
    <property type="entry name" value="Bact_exopeptidase_dim_dom"/>
</dbReference>
<dbReference type="PANTHER" id="PTHR11014:SF63">
    <property type="entry name" value="METALLOPEPTIDASE, PUTATIVE (AFU_ORTHOLOGUE AFUA_6G09600)-RELATED"/>
    <property type="match status" value="1"/>
</dbReference>
<sequence length="402" mass="43557">MTLLNSLKPIQNWLIDVRRDFHRHPELSEKEFRTSKKIQQYLSEMNIPYQTGIACTGIIGNISGISSNINIALRADIDALPIQDAKICSYRSTVEGVMHACGHDAHTTILLGTAKAFSSGLVEAPCEIRLIFQPAEETIGGAERMIHQGVLDGINGIFGLHVDSSLETGKIGIKYGALNASSDMITIKISGKSGHGAYPADTVDAIVIAAQVINALQTVISRNTDARETAVLSLGVISGGTARNIVADEVVIEGTIRTLCPKVRATVNEKVRDIVETLPKAFGGHGEYTCQPGYTSLINHNFAVDIVKDNAIKLLGNNSVYEKKAPNMGVEDFAYYLEKVPGAFFHLGVGNPKKNITAPGHNKYFDIDEDALILGVAMHILNIKSATEYFRSSGKELTHPEF</sequence>
<dbReference type="EMBL" id="FOKY01000001">
    <property type="protein sequence ID" value="SFB71610.1"/>
    <property type="molecule type" value="Genomic_DNA"/>
</dbReference>
<feature type="binding site" evidence="2">
    <location>
        <position position="137"/>
    </location>
    <ligand>
        <name>Mn(2+)</name>
        <dbReference type="ChEBI" id="CHEBI:29035"/>
        <label>2</label>
    </ligand>
</feature>
<feature type="binding site" evidence="2">
    <location>
        <position position="103"/>
    </location>
    <ligand>
        <name>Mn(2+)</name>
        <dbReference type="ChEBI" id="CHEBI:29035"/>
        <label>2</label>
    </ligand>
</feature>
<dbReference type="InterPro" id="IPR002933">
    <property type="entry name" value="Peptidase_M20"/>
</dbReference>
<dbReference type="Gene3D" id="3.30.70.360">
    <property type="match status" value="1"/>
</dbReference>